<dbReference type="RefSeq" id="WP_201328044.1">
    <property type="nucleotide sequence ID" value="NZ_AP017470.1"/>
</dbReference>
<dbReference type="Gene3D" id="3.10.20.30">
    <property type="match status" value="1"/>
</dbReference>
<dbReference type="GO" id="GO:0005524">
    <property type="term" value="F:ATP binding"/>
    <property type="evidence" value="ECO:0007669"/>
    <property type="project" value="UniProtKB-KW"/>
</dbReference>
<organism evidence="6 7">
    <name type="scientific">Thermotomaculum hydrothermale</name>
    <dbReference type="NCBI Taxonomy" id="981385"/>
    <lineage>
        <taxon>Bacteria</taxon>
        <taxon>Pseudomonadati</taxon>
        <taxon>Acidobacteriota</taxon>
        <taxon>Holophagae</taxon>
        <taxon>Thermotomaculales</taxon>
        <taxon>Thermotomaculaceae</taxon>
        <taxon>Thermotomaculum</taxon>
    </lineage>
</organism>
<dbReference type="GO" id="GO:0046872">
    <property type="term" value="F:metal ion binding"/>
    <property type="evidence" value="ECO:0007669"/>
    <property type="project" value="UniProtKB-KW"/>
</dbReference>
<dbReference type="AlphaFoldDB" id="A0A7R6SYG8"/>
<keyword evidence="7" id="KW-1185">Reference proteome</keyword>
<dbReference type="GO" id="GO:0005525">
    <property type="term" value="F:GTP binding"/>
    <property type="evidence" value="ECO:0007669"/>
    <property type="project" value="InterPro"/>
</dbReference>
<dbReference type="CDD" id="cd04867">
    <property type="entry name" value="TGS_YchF_OLA1"/>
    <property type="match status" value="1"/>
</dbReference>
<gene>
    <name evidence="6" type="primary">ychF</name>
    <name evidence="6" type="ORF">TTHT_0063</name>
</gene>
<dbReference type="PROSITE" id="PS51880">
    <property type="entry name" value="TGS"/>
    <property type="match status" value="1"/>
</dbReference>
<dbReference type="PANTHER" id="PTHR23305">
    <property type="entry name" value="OBG GTPASE FAMILY"/>
    <property type="match status" value="1"/>
</dbReference>
<keyword evidence="4" id="KW-0067">ATP-binding</keyword>
<dbReference type="SUPFAM" id="SSF52540">
    <property type="entry name" value="P-loop containing nucleoside triphosphate hydrolases"/>
    <property type="match status" value="1"/>
</dbReference>
<dbReference type="InterPro" id="IPR006073">
    <property type="entry name" value="GTP-bd"/>
</dbReference>
<dbReference type="Pfam" id="PF06071">
    <property type="entry name" value="YchF-GTPase_C"/>
    <property type="match status" value="1"/>
</dbReference>
<proteinExistence type="predicted"/>
<dbReference type="PANTHER" id="PTHR23305:SF18">
    <property type="entry name" value="OBG-TYPE G DOMAIN-CONTAINING PROTEIN"/>
    <property type="match status" value="1"/>
</dbReference>
<dbReference type="GO" id="GO:0016887">
    <property type="term" value="F:ATP hydrolysis activity"/>
    <property type="evidence" value="ECO:0007669"/>
    <property type="project" value="InterPro"/>
</dbReference>
<evidence type="ECO:0000313" key="6">
    <source>
        <dbReference type="EMBL" id="BBB31712.1"/>
    </source>
</evidence>
<evidence type="ECO:0000256" key="3">
    <source>
        <dbReference type="ARBA" id="ARBA00022741"/>
    </source>
</evidence>
<reference evidence="6 7" key="1">
    <citation type="journal article" date="2012" name="Extremophiles">
        <title>Thermotomaculum hydrothermale gen. nov., sp. nov., a novel heterotrophic thermophile within the phylum Acidobacteria from a deep-sea hydrothermal vent chimney in the Southern Okinawa Trough.</title>
        <authorList>
            <person name="Izumi H."/>
            <person name="Nunoura T."/>
            <person name="Miyazaki M."/>
            <person name="Mino S."/>
            <person name="Toki T."/>
            <person name="Takai K."/>
            <person name="Sako Y."/>
            <person name="Sawabe T."/>
            <person name="Nakagawa S."/>
        </authorList>
    </citation>
    <scope>NUCLEOTIDE SEQUENCE [LARGE SCALE GENOMIC DNA]</scope>
    <source>
        <strain evidence="6 7">AC55</strain>
    </source>
</reference>
<dbReference type="Proteomes" id="UP000595564">
    <property type="component" value="Chromosome"/>
</dbReference>
<dbReference type="KEGG" id="thyd:TTHT_0063"/>
<dbReference type="GO" id="GO:0005737">
    <property type="term" value="C:cytoplasm"/>
    <property type="evidence" value="ECO:0007669"/>
    <property type="project" value="TreeGrafter"/>
</dbReference>
<dbReference type="SUPFAM" id="SSF81271">
    <property type="entry name" value="TGS-like"/>
    <property type="match status" value="1"/>
</dbReference>
<dbReference type="NCBIfam" id="TIGR00092">
    <property type="entry name" value="redox-regulated ATPase YchF"/>
    <property type="match status" value="1"/>
</dbReference>
<evidence type="ECO:0000256" key="4">
    <source>
        <dbReference type="ARBA" id="ARBA00022840"/>
    </source>
</evidence>
<evidence type="ECO:0000259" key="5">
    <source>
        <dbReference type="PROSITE" id="PS51880"/>
    </source>
</evidence>
<dbReference type="Pfam" id="PF01926">
    <property type="entry name" value="MMR_HSR1"/>
    <property type="match status" value="1"/>
</dbReference>
<dbReference type="Gene3D" id="3.40.50.300">
    <property type="entry name" value="P-loop containing nucleotide triphosphate hydrolases"/>
    <property type="match status" value="1"/>
</dbReference>
<name>A0A7R6SYG8_9BACT</name>
<accession>A0A7R6SYG8</accession>
<dbReference type="PRINTS" id="PR00326">
    <property type="entry name" value="GTP1OBG"/>
</dbReference>
<dbReference type="InterPro" id="IPR023192">
    <property type="entry name" value="TGS-like_dom_sf"/>
</dbReference>
<dbReference type="Gene3D" id="1.10.150.300">
    <property type="entry name" value="TGS-like domain"/>
    <property type="match status" value="1"/>
</dbReference>
<feature type="domain" description="TGS" evidence="5">
    <location>
        <begin position="272"/>
        <end position="355"/>
    </location>
</feature>
<keyword evidence="3" id="KW-0547">Nucleotide-binding</keyword>
<dbReference type="EMBL" id="AP017470">
    <property type="protein sequence ID" value="BBB31712.1"/>
    <property type="molecule type" value="Genomic_DNA"/>
</dbReference>
<dbReference type="InterPro" id="IPR027417">
    <property type="entry name" value="P-loop_NTPase"/>
</dbReference>
<sequence length="357" mass="40333">MKIGLIGLKQSGKTTIFNALTGQEAETGFGANKLQVNMGNVKVPDSRLDTLTEIFNPKRKVNATVEYVDVAGVEGEGSIDPALVNQIKVTDALLVVVRAFHDDGVFHPFNTVDPMRDLQNLMEEFIISDQVIVENRLKKLEKSVKSKKDPNEVKEYEALLKIKDALENLTPLREIDIDPVEMKMLRGFQFLTLKPVLVVFNTDEGDNGEEYLEKFKEEYGDKKGVKAVAISGKIEEEISRLEDEDKEMFMEEYGIKTLARDLIIRESYSLLGLISFFTVGEDECRAWTIKDGTNAQKAAGAIHSDIERGFIRAEVVHYNDFIQEKSLVKCKEKGLLRLEGKDYIVKDGDIINFRFNV</sequence>
<comment type="cofactor">
    <cofactor evidence="1">
        <name>Mg(2+)</name>
        <dbReference type="ChEBI" id="CHEBI:18420"/>
    </cofactor>
</comment>
<dbReference type="InterPro" id="IPR004095">
    <property type="entry name" value="TGS"/>
</dbReference>
<dbReference type="InterPro" id="IPR012675">
    <property type="entry name" value="Beta-grasp_dom_sf"/>
</dbReference>
<evidence type="ECO:0000313" key="7">
    <source>
        <dbReference type="Proteomes" id="UP000595564"/>
    </source>
</evidence>
<dbReference type="FunFam" id="3.10.20.30:FF:000001">
    <property type="entry name" value="Ribosome-binding ATPase YchF"/>
    <property type="match status" value="1"/>
</dbReference>
<protein>
    <submittedName>
        <fullName evidence="6">Ribosome-binding ATPase</fullName>
    </submittedName>
</protein>
<dbReference type="InterPro" id="IPR013029">
    <property type="entry name" value="YchF_C"/>
</dbReference>
<evidence type="ECO:0000256" key="2">
    <source>
        <dbReference type="ARBA" id="ARBA00022723"/>
    </source>
</evidence>
<dbReference type="InterPro" id="IPR004396">
    <property type="entry name" value="ATPase_YchF/OLA1"/>
</dbReference>
<evidence type="ECO:0000256" key="1">
    <source>
        <dbReference type="ARBA" id="ARBA00001946"/>
    </source>
</evidence>
<dbReference type="PIRSF" id="PIRSF006641">
    <property type="entry name" value="CHP00092"/>
    <property type="match status" value="1"/>
</dbReference>
<keyword evidence="2" id="KW-0479">Metal-binding</keyword>
<dbReference type="InterPro" id="IPR012676">
    <property type="entry name" value="TGS-like"/>
</dbReference>